<organism evidence="2 3">
    <name type="scientific">Acetobacter persici</name>
    <dbReference type="NCBI Taxonomy" id="1076596"/>
    <lineage>
        <taxon>Bacteria</taxon>
        <taxon>Pseudomonadati</taxon>
        <taxon>Pseudomonadota</taxon>
        <taxon>Alphaproteobacteria</taxon>
        <taxon>Acetobacterales</taxon>
        <taxon>Acetobacteraceae</taxon>
        <taxon>Acetobacter</taxon>
    </lineage>
</organism>
<keyword evidence="1" id="KW-0472">Membrane</keyword>
<dbReference type="RefSeq" id="WP_086656336.1">
    <property type="nucleotide sequence ID" value="NZ_BLJP01000005.1"/>
</dbReference>
<evidence type="ECO:0000313" key="3">
    <source>
        <dbReference type="Proteomes" id="UP000548726"/>
    </source>
</evidence>
<proteinExistence type="predicted"/>
<dbReference type="Proteomes" id="UP000548726">
    <property type="component" value="Unassembled WGS sequence"/>
</dbReference>
<sequence length="125" mass="14022">MPSISSSQYHSFSQNASVIHTGNCPTVGEDLHFGVVKSSFSAFLLEPELPEYYQIIVIPVTMRVFRERAVIKESVNKFINSVIIAFYGCLWIESVVDLVTMMLPVQMKRIIPNAHDTKSDPVCGE</sequence>
<gene>
    <name evidence="2" type="ORF">DmAi_17190</name>
</gene>
<feature type="transmembrane region" description="Helical" evidence="1">
    <location>
        <begin position="78"/>
        <end position="99"/>
    </location>
</feature>
<keyword evidence="1" id="KW-1133">Transmembrane helix</keyword>
<reference evidence="2 3" key="1">
    <citation type="journal article" date="2020" name="Cell Rep.">
        <title>Local necrotic cells trigger systemic immune activation via gut microbiome dysbiosis in Drosophila.</title>
        <authorList>
            <person name="Kosakamoto H."/>
            <person name="Yamauchi T."/>
            <person name="Akuzawa-Tokita Y."/>
            <person name="Nishimura K."/>
            <person name="Soga T."/>
            <person name="Murakami T."/>
            <person name="Mori H."/>
            <person name="Yamamoto K."/>
            <person name="Miyazaki R."/>
            <person name="Koto A."/>
            <person name="Miura M."/>
            <person name="Obata F."/>
        </authorList>
    </citation>
    <scope>NUCLEOTIDE SEQUENCE [LARGE SCALE GENOMIC DNA]</scope>
    <source>
        <strain evidence="2 3">Ai</strain>
    </source>
</reference>
<accession>A0A6V8I7X2</accession>
<protein>
    <submittedName>
        <fullName evidence="2">Uncharacterized protein</fullName>
    </submittedName>
</protein>
<evidence type="ECO:0000313" key="2">
    <source>
        <dbReference type="EMBL" id="GFE93660.1"/>
    </source>
</evidence>
<evidence type="ECO:0000256" key="1">
    <source>
        <dbReference type="SAM" id="Phobius"/>
    </source>
</evidence>
<dbReference type="AlphaFoldDB" id="A0A6V8I7X2"/>
<name>A0A6V8I7X2_9PROT</name>
<comment type="caution">
    <text evidence="2">The sequence shown here is derived from an EMBL/GenBank/DDBJ whole genome shotgun (WGS) entry which is preliminary data.</text>
</comment>
<keyword evidence="3" id="KW-1185">Reference proteome</keyword>
<keyword evidence="1" id="KW-0812">Transmembrane</keyword>
<dbReference type="EMBL" id="BLJP01000005">
    <property type="protein sequence ID" value="GFE93660.1"/>
    <property type="molecule type" value="Genomic_DNA"/>
</dbReference>